<dbReference type="EMBL" id="HG916852">
    <property type="protein sequence ID" value="CDM57442.1"/>
    <property type="molecule type" value="Genomic_DNA"/>
</dbReference>
<gene>
    <name evidence="1" type="ORF">LPU83_1777</name>
</gene>
<sequence>MRPVVFKQEISHPQFNRGIVMIRLLRQLSGRKQS</sequence>
<dbReference type="PATRIC" id="fig|348824.6.peg.1904"/>
<name>W6R881_9HYPH</name>
<organism evidence="1 2">
    <name type="scientific">Rhizobium favelukesii</name>
    <dbReference type="NCBI Taxonomy" id="348824"/>
    <lineage>
        <taxon>Bacteria</taxon>
        <taxon>Pseudomonadati</taxon>
        <taxon>Pseudomonadota</taxon>
        <taxon>Alphaproteobacteria</taxon>
        <taxon>Hyphomicrobiales</taxon>
        <taxon>Rhizobiaceae</taxon>
        <taxon>Rhizobium/Agrobacterium group</taxon>
        <taxon>Rhizobium</taxon>
    </lineage>
</organism>
<evidence type="ECO:0000313" key="1">
    <source>
        <dbReference type="EMBL" id="CDM57442.1"/>
    </source>
</evidence>
<proteinExistence type="predicted"/>
<evidence type="ECO:0000313" key="2">
    <source>
        <dbReference type="Proteomes" id="UP000019443"/>
    </source>
</evidence>
<dbReference type="HOGENOM" id="CLU_3375601_0_0_5"/>
<protein>
    <submittedName>
        <fullName evidence="1">Uncharacterized protein</fullName>
    </submittedName>
</protein>
<dbReference type="AlphaFoldDB" id="W6R881"/>
<keyword evidence="2" id="KW-1185">Reference proteome</keyword>
<dbReference type="Proteomes" id="UP000019443">
    <property type="component" value="Chromosome"/>
</dbReference>
<accession>W6R881</accession>
<dbReference type="KEGG" id="rhl:LPU83_1777"/>
<reference evidence="1" key="1">
    <citation type="submission" date="2013-11" db="EMBL/GenBank/DDBJ databases">
        <title>Draft genome sequence of the broad-host-range Rhizobium sp. LPU83 strain, a member of the low-genetic diversity Oregon-like Rhizobium sp. group.</title>
        <authorList>
            <person name="Wibberg D."/>
            <person name="Puehler A."/>
            <person name="Schlueter A."/>
        </authorList>
    </citation>
    <scope>NUCLEOTIDE SEQUENCE [LARGE SCALE GENOMIC DNA]</scope>
    <source>
        <strain evidence="1">LPU83</strain>
    </source>
</reference>